<evidence type="ECO:0000313" key="5">
    <source>
        <dbReference type="Proteomes" id="UP000253551"/>
    </source>
</evidence>
<dbReference type="InterPro" id="IPR001374">
    <property type="entry name" value="R3H_dom"/>
</dbReference>
<feature type="region of interest" description="Disordered" evidence="1">
    <location>
        <begin position="387"/>
        <end position="436"/>
    </location>
</feature>
<sequence>MPGRGRKRSSNRGRGGHSRGRGRGSFGGGGRGRNRNLVPSTMGYLYQPQSNISDFDDDFRVYAQFGSEESSEDETAFPKHNKKKNKKTAKFRKEPRPPIEYDYDGLENNRFGLGASSSSSAANSRQSEQFAKGKSKYLKKVLFTKSSSSVDLSKASETIVVQEQVTESLSSLTLEDAKDEKEATKQELWNMLKLDKKPSVIETFDYAKLEMASNEPQHQKVTLVENELDSSDGEEDGAARVCIESEDTEDDFEDGEDFDEEYDEDEELNEEDMLIMQDYLENIELEEGEDLNELLAQSLLQNGTFDYESEDLYNYDTLDDPAAAQDSPNDFDIEVEEAVIIKSIKKNKPISKVDESVRKKKSHRTRDDEAIVDPEIFGQSLKAALADVPPGLKPGMRRWMEKQERRENRKQKKAEAKAHKKEKQKKNNNKGKGKEVVPQDISNEMLKIDSRLCEFVEDSTITSFQFAPMETHIRRQLHVLAAVYNLKSISVGAGNARCTVVSKTPMTSIPRDRRYINRFLSDIQNNMNEQNRIIGKNRMKEAKGKKKGGSNKNSGSSTPREKRGPSSTGPSHGTVVGSDAAPIGESNIGHRMLAAMGWRQGEALGSNSEGILAPIEAVIRKKGRGLGS</sequence>
<accession>A0A367KQV0</accession>
<feature type="region of interest" description="Disordered" evidence="1">
    <location>
        <begin position="243"/>
        <end position="266"/>
    </location>
</feature>
<feature type="compositionally biased region" description="Basic and acidic residues" evidence="1">
    <location>
        <begin position="398"/>
        <end position="417"/>
    </location>
</feature>
<dbReference type="CDD" id="cd02325">
    <property type="entry name" value="R3H"/>
    <property type="match status" value="1"/>
</dbReference>
<dbReference type="SUPFAM" id="SSF82708">
    <property type="entry name" value="R3H domain"/>
    <property type="match status" value="1"/>
</dbReference>
<protein>
    <recommendedName>
        <fullName evidence="6">Protein SQS1</fullName>
    </recommendedName>
</protein>
<evidence type="ECO:0000256" key="1">
    <source>
        <dbReference type="SAM" id="MobiDB-lite"/>
    </source>
</evidence>
<evidence type="ECO:0000259" key="2">
    <source>
        <dbReference type="PROSITE" id="PS50174"/>
    </source>
</evidence>
<dbReference type="PROSITE" id="PS50174">
    <property type="entry name" value="G_PATCH"/>
    <property type="match status" value="1"/>
</dbReference>
<dbReference type="Pfam" id="PF01424">
    <property type="entry name" value="R3H"/>
    <property type="match status" value="1"/>
</dbReference>
<dbReference type="AlphaFoldDB" id="A0A367KQV0"/>
<dbReference type="InterPro" id="IPR000467">
    <property type="entry name" value="G_patch_dom"/>
</dbReference>
<dbReference type="PANTHER" id="PTHR14195">
    <property type="entry name" value="G PATCH DOMAIN CONTAINING PROTEIN 2"/>
    <property type="match status" value="1"/>
</dbReference>
<dbReference type="EMBL" id="PJQM01000660">
    <property type="protein sequence ID" value="RCI04510.1"/>
    <property type="molecule type" value="Genomic_DNA"/>
</dbReference>
<comment type="caution">
    <text evidence="4">The sequence shown here is derived from an EMBL/GenBank/DDBJ whole genome shotgun (WGS) entry which is preliminary data.</text>
</comment>
<feature type="compositionally biased region" description="Basic residues" evidence="1">
    <location>
        <begin position="418"/>
        <end position="431"/>
    </location>
</feature>
<dbReference type="PROSITE" id="PS51061">
    <property type="entry name" value="R3H"/>
    <property type="match status" value="1"/>
</dbReference>
<dbReference type="InterPro" id="IPR051189">
    <property type="entry name" value="Splicing_assoc_domain"/>
</dbReference>
<keyword evidence="5" id="KW-1185">Reference proteome</keyword>
<feature type="compositionally biased region" description="Acidic residues" evidence="1">
    <location>
        <begin position="244"/>
        <end position="266"/>
    </location>
</feature>
<feature type="domain" description="R3H" evidence="3">
    <location>
        <begin position="442"/>
        <end position="505"/>
    </location>
</feature>
<feature type="compositionally biased region" description="Basic residues" evidence="1">
    <location>
        <begin position="1"/>
        <end position="22"/>
    </location>
</feature>
<feature type="region of interest" description="Disordered" evidence="1">
    <location>
        <begin position="528"/>
        <end position="584"/>
    </location>
</feature>
<name>A0A367KQV0_RHIST</name>
<feature type="compositionally biased region" description="Low complexity" evidence="1">
    <location>
        <begin position="115"/>
        <end position="124"/>
    </location>
</feature>
<feature type="region of interest" description="Disordered" evidence="1">
    <location>
        <begin position="66"/>
        <end position="134"/>
    </location>
</feature>
<feature type="region of interest" description="Disordered" evidence="1">
    <location>
        <begin position="1"/>
        <end position="42"/>
    </location>
</feature>
<dbReference type="OrthoDB" id="21470at2759"/>
<proteinExistence type="predicted"/>
<evidence type="ECO:0000259" key="3">
    <source>
        <dbReference type="PROSITE" id="PS51061"/>
    </source>
</evidence>
<evidence type="ECO:0000313" key="4">
    <source>
        <dbReference type="EMBL" id="RCI04510.1"/>
    </source>
</evidence>
<feature type="domain" description="G-patch" evidence="2">
    <location>
        <begin position="585"/>
        <end position="628"/>
    </location>
</feature>
<dbReference type="GO" id="GO:0003676">
    <property type="term" value="F:nucleic acid binding"/>
    <property type="evidence" value="ECO:0007669"/>
    <property type="project" value="UniProtKB-UniRule"/>
</dbReference>
<dbReference type="SMART" id="SM00443">
    <property type="entry name" value="G_patch"/>
    <property type="match status" value="1"/>
</dbReference>
<gene>
    <name evidence="4" type="ORF">CU098_004741</name>
</gene>
<dbReference type="Pfam" id="PF01585">
    <property type="entry name" value="G-patch"/>
    <property type="match status" value="1"/>
</dbReference>
<reference evidence="4 5" key="1">
    <citation type="journal article" date="2018" name="G3 (Bethesda)">
        <title>Phylogenetic and Phylogenomic Definition of Rhizopus Species.</title>
        <authorList>
            <person name="Gryganskyi A.P."/>
            <person name="Golan J."/>
            <person name="Dolatabadi S."/>
            <person name="Mondo S."/>
            <person name="Robb S."/>
            <person name="Idnurm A."/>
            <person name="Muszewska A."/>
            <person name="Steczkiewicz K."/>
            <person name="Masonjones S."/>
            <person name="Liao H.L."/>
            <person name="Gajdeczka M.T."/>
            <person name="Anike F."/>
            <person name="Vuek A."/>
            <person name="Anishchenko I.M."/>
            <person name="Voigt K."/>
            <person name="de Hoog G.S."/>
            <person name="Smith M.E."/>
            <person name="Heitman J."/>
            <person name="Vilgalys R."/>
            <person name="Stajich J.E."/>
        </authorList>
    </citation>
    <scope>NUCLEOTIDE SEQUENCE [LARGE SCALE GENOMIC DNA]</scope>
    <source>
        <strain evidence="4 5">LSU 92-RS-03</strain>
    </source>
</reference>
<organism evidence="4 5">
    <name type="scientific">Rhizopus stolonifer</name>
    <name type="common">Rhizopus nigricans</name>
    <dbReference type="NCBI Taxonomy" id="4846"/>
    <lineage>
        <taxon>Eukaryota</taxon>
        <taxon>Fungi</taxon>
        <taxon>Fungi incertae sedis</taxon>
        <taxon>Mucoromycota</taxon>
        <taxon>Mucoromycotina</taxon>
        <taxon>Mucoromycetes</taxon>
        <taxon>Mucorales</taxon>
        <taxon>Mucorineae</taxon>
        <taxon>Rhizopodaceae</taxon>
        <taxon>Rhizopus</taxon>
    </lineage>
</organism>
<feature type="compositionally biased region" description="Basic residues" evidence="1">
    <location>
        <begin position="79"/>
        <end position="90"/>
    </location>
</feature>
<dbReference type="STRING" id="4846.A0A367KQV0"/>
<dbReference type="Proteomes" id="UP000253551">
    <property type="component" value="Unassembled WGS sequence"/>
</dbReference>
<dbReference type="InterPro" id="IPR036867">
    <property type="entry name" value="R3H_dom_sf"/>
</dbReference>
<dbReference type="Gene3D" id="3.30.1370.50">
    <property type="entry name" value="R3H-like domain"/>
    <property type="match status" value="1"/>
</dbReference>
<evidence type="ECO:0008006" key="6">
    <source>
        <dbReference type="Google" id="ProtNLM"/>
    </source>
</evidence>
<dbReference type="SMART" id="SM00393">
    <property type="entry name" value="R3H"/>
    <property type="match status" value="1"/>
</dbReference>